<comment type="caution">
    <text evidence="3">The sequence shown here is derived from an EMBL/GenBank/DDBJ whole genome shotgun (WGS) entry which is preliminary data.</text>
</comment>
<dbReference type="Pfam" id="PF21686">
    <property type="entry name" value="LigD_Prim-Pol"/>
    <property type="match status" value="1"/>
</dbReference>
<protein>
    <submittedName>
        <fullName evidence="3">Multifunctional non-homologous end joining protein LigD</fullName>
    </submittedName>
</protein>
<dbReference type="InterPro" id="IPR052171">
    <property type="entry name" value="NHEJ_LigD"/>
</dbReference>
<evidence type="ECO:0000313" key="3">
    <source>
        <dbReference type="EMBL" id="CAD6537417.1"/>
    </source>
</evidence>
<feature type="domain" description="DNA ligase D polymerase" evidence="2">
    <location>
        <begin position="84"/>
        <end position="336"/>
    </location>
</feature>
<keyword evidence="4" id="KW-1185">Reference proteome</keyword>
<name>A0ABN7HU23_9BURK</name>
<sequence length="359" mass="39241">MCQGARGTGMQDARKAPTTTSARTPRGERAPTSDAATPAMPAASVHRLPRTARRRRDDAAESEIDGIRITSARRVIDADSGTHKLELVRYYERAARWILPHLRDRPVSLVRARRGLSGEMFFQRHSARAPLPELTEHEGLDPGHPPLLTIDTARALVSAAQMDVIELHTWNASVHDIERPDRVVFDLDPDPALGWDRVIEAAQSTRALLAELRLESFCKTSGGKGLHIVVPLTPQAGWDDAKAFARAVAQHLASVWPTQITATMGSEHRKKKIFIDYLRNARGASTAIAYGVRARPGMGVSVPIGWDELEATTGGAQWTLATIDARLAQIEQADPWAAYGCVRQTLTPDLTLGLEATGK</sequence>
<organism evidence="3 4">
    <name type="scientific">Paraburkholderia hiiakae</name>
    <dbReference type="NCBI Taxonomy" id="1081782"/>
    <lineage>
        <taxon>Bacteria</taxon>
        <taxon>Pseudomonadati</taxon>
        <taxon>Pseudomonadota</taxon>
        <taxon>Betaproteobacteria</taxon>
        <taxon>Burkholderiales</taxon>
        <taxon>Burkholderiaceae</taxon>
        <taxon>Paraburkholderia</taxon>
    </lineage>
</organism>
<evidence type="ECO:0000259" key="2">
    <source>
        <dbReference type="Pfam" id="PF21686"/>
    </source>
</evidence>
<dbReference type="InterPro" id="IPR014145">
    <property type="entry name" value="LigD_pol_dom"/>
</dbReference>
<dbReference type="NCBIfam" id="TIGR02778">
    <property type="entry name" value="ligD_pol"/>
    <property type="match status" value="1"/>
</dbReference>
<dbReference type="InterPro" id="IPR033651">
    <property type="entry name" value="PaeLigD_Pol-like"/>
</dbReference>
<dbReference type="PANTHER" id="PTHR42705:SF2">
    <property type="entry name" value="BIFUNCTIONAL NON-HOMOLOGOUS END JOINING PROTEIN LIGD"/>
    <property type="match status" value="1"/>
</dbReference>
<dbReference type="EMBL" id="CAJHCQ010000007">
    <property type="protein sequence ID" value="CAD6537417.1"/>
    <property type="molecule type" value="Genomic_DNA"/>
</dbReference>
<reference evidence="3 4" key="1">
    <citation type="submission" date="2020-10" db="EMBL/GenBank/DDBJ databases">
        <authorList>
            <person name="Peeters C."/>
        </authorList>
    </citation>
    <scope>NUCLEOTIDE SEQUENCE [LARGE SCALE GENOMIC DNA]</scope>
    <source>
        <strain evidence="3 4">LMG 27952</strain>
    </source>
</reference>
<evidence type="ECO:0000313" key="4">
    <source>
        <dbReference type="Proteomes" id="UP000656319"/>
    </source>
</evidence>
<gene>
    <name evidence="3" type="primary">ligD_2</name>
    <name evidence="3" type="ORF">LMG27952_03264</name>
</gene>
<proteinExistence type="predicted"/>
<accession>A0ABN7HU23</accession>
<dbReference type="Proteomes" id="UP000656319">
    <property type="component" value="Unassembled WGS sequence"/>
</dbReference>
<dbReference type="Gene3D" id="3.90.920.10">
    <property type="entry name" value="DNA primase, PRIM domain"/>
    <property type="match status" value="1"/>
</dbReference>
<dbReference type="PANTHER" id="PTHR42705">
    <property type="entry name" value="BIFUNCTIONAL NON-HOMOLOGOUS END JOINING PROTEIN LIGD"/>
    <property type="match status" value="1"/>
</dbReference>
<evidence type="ECO:0000256" key="1">
    <source>
        <dbReference type="SAM" id="MobiDB-lite"/>
    </source>
</evidence>
<feature type="region of interest" description="Disordered" evidence="1">
    <location>
        <begin position="1"/>
        <end position="60"/>
    </location>
</feature>
<dbReference type="CDD" id="cd04862">
    <property type="entry name" value="PaeLigD_Pol_like"/>
    <property type="match status" value="1"/>
</dbReference>